<comment type="caution">
    <text evidence="5">The sequence shown here is derived from an EMBL/GenBank/DDBJ whole genome shotgun (WGS) entry which is preliminary data.</text>
</comment>
<dbReference type="InterPro" id="IPR049050">
    <property type="entry name" value="nSTAND3"/>
</dbReference>
<dbReference type="Pfam" id="PF20720">
    <property type="entry name" value="nSTAND3"/>
    <property type="match status" value="1"/>
</dbReference>
<dbReference type="Pfam" id="PF12796">
    <property type="entry name" value="Ank_2"/>
    <property type="match status" value="3"/>
</dbReference>
<evidence type="ECO:0000313" key="6">
    <source>
        <dbReference type="Proteomes" id="UP000596742"/>
    </source>
</evidence>
<feature type="repeat" description="ANK" evidence="3">
    <location>
        <begin position="440"/>
        <end position="472"/>
    </location>
</feature>
<dbReference type="PROSITE" id="PS50088">
    <property type="entry name" value="ANK_REPEAT"/>
    <property type="match status" value="7"/>
</dbReference>
<organism evidence="5 6">
    <name type="scientific">Mytilus galloprovincialis</name>
    <name type="common">Mediterranean mussel</name>
    <dbReference type="NCBI Taxonomy" id="29158"/>
    <lineage>
        <taxon>Eukaryota</taxon>
        <taxon>Metazoa</taxon>
        <taxon>Spiralia</taxon>
        <taxon>Lophotrochozoa</taxon>
        <taxon>Mollusca</taxon>
        <taxon>Bivalvia</taxon>
        <taxon>Autobranchia</taxon>
        <taxon>Pteriomorphia</taxon>
        <taxon>Mytilida</taxon>
        <taxon>Mytiloidea</taxon>
        <taxon>Mytilidae</taxon>
        <taxon>Mytilinae</taxon>
        <taxon>Mytilus</taxon>
    </lineage>
</organism>
<dbReference type="Gene3D" id="1.25.40.20">
    <property type="entry name" value="Ankyrin repeat-containing domain"/>
    <property type="match status" value="3"/>
</dbReference>
<accession>A0A8B6G387</accession>
<feature type="repeat" description="ANK" evidence="3">
    <location>
        <begin position="506"/>
        <end position="538"/>
    </location>
</feature>
<protein>
    <recommendedName>
        <fullName evidence="4">Novel STAND NTPase 3 domain-containing protein</fullName>
    </recommendedName>
</protein>
<feature type="repeat" description="ANK" evidence="3">
    <location>
        <begin position="707"/>
        <end position="739"/>
    </location>
</feature>
<evidence type="ECO:0000256" key="2">
    <source>
        <dbReference type="ARBA" id="ARBA00023043"/>
    </source>
</evidence>
<sequence length="901" mass="102340">VHNSLLEEWSTVDEKVVQTRAIKRILELLEEEHVLTVIGPPGCGKSTAIHHAALQLRDKEDYVIVPVNFPGEIIQYYNPECKQVFVYDDICGKYAINRQMLDNWCVQFNAIQIILSSKKVKILSSCRNYIFKDRCFSKVKLFSEIYVDITSEKYSLSGKERFLIAEIYLSANEVNILQRSNILMTYDFFPLLCQLYSSNKSSDVEKYFSDPIEAINVELESLMNETDQTTFATLILFVIYNNCIDENIFTRRVVVRNVLPDLSDHFEFSSSWSTHVVKLQLNKLINSFVKKCDNSYSIVHDKIFDILVLFFGNKYFDLCLEEAHTDIIRDRFQLLSLNAEVSEGMITVATDKEHAYFDRISNDIRNGQTENVFSNIQITYISYQQNLMTHLKNNEDLLKIVLSLSEKESSPLLTVANQGLSYLVGSLIDLGFNVNVLDKNGRSPLFLAAYFDYTETVELLLKKSANPDLCNDKKISPLHLACLNESIGMVKLLINYKCSKDIRSYYWHTPLYFASVLGHTEIVAFLLENKSDANICSKNNNNALHVACHFDNEEIVKLLIDYGCDPTVLSVYNESPLFVACLHNSILSAGLLLEAGCNPNVYTNVEGNYNPHPSIKNIEIIIHSIKNDTYEHMCALLLEDAEFYENSCARLAVAMNDFYYINLEGLLTKPHSSFNMTPLFVASSNGDVGLVKLLLEHNANPNLGNGFNETPLYFAAEKRNIEIVNMLFEFNADPNLCNNSNVSPLQTATVNGFSKIVSLLLHNGANPNHDDNDNGPLMILATHRWFNDIVELLLKFNANPNIYNGKGETCLHLASKMGAVEIVRLLLENHADPNVVDYSLNTPLHIASYALRHSVFIKSIVRRNNIVMGLEKLYISPFLDDKFRETVKLLLRYKADPLSVV</sequence>
<feature type="non-terminal residue" evidence="5">
    <location>
        <position position="1"/>
    </location>
</feature>
<dbReference type="InterPro" id="IPR036770">
    <property type="entry name" value="Ankyrin_rpt-contain_sf"/>
</dbReference>
<dbReference type="InterPro" id="IPR002110">
    <property type="entry name" value="Ankyrin_rpt"/>
</dbReference>
<dbReference type="InterPro" id="IPR027417">
    <property type="entry name" value="P-loop_NTPase"/>
</dbReference>
<evidence type="ECO:0000313" key="5">
    <source>
        <dbReference type="EMBL" id="VDI58004.1"/>
    </source>
</evidence>
<keyword evidence="1" id="KW-0677">Repeat</keyword>
<dbReference type="PROSITE" id="PS50297">
    <property type="entry name" value="ANK_REP_REGION"/>
    <property type="match status" value="7"/>
</dbReference>
<dbReference type="PANTHER" id="PTHR24198">
    <property type="entry name" value="ANKYRIN REPEAT AND PROTEIN KINASE DOMAIN-CONTAINING PROTEIN"/>
    <property type="match status" value="1"/>
</dbReference>
<dbReference type="AlphaFoldDB" id="A0A8B6G387"/>
<name>A0A8B6G387_MYTGA</name>
<gene>
    <name evidence="5" type="ORF">MGAL_10B063742</name>
</gene>
<dbReference type="SMART" id="SM00248">
    <property type="entry name" value="ANK"/>
    <property type="match status" value="12"/>
</dbReference>
<dbReference type="OrthoDB" id="439236at2759"/>
<dbReference type="SUPFAM" id="SSF48403">
    <property type="entry name" value="Ankyrin repeat"/>
    <property type="match status" value="2"/>
</dbReference>
<evidence type="ECO:0000256" key="1">
    <source>
        <dbReference type="ARBA" id="ARBA00022737"/>
    </source>
</evidence>
<feature type="domain" description="Novel STAND NTPase 3" evidence="4">
    <location>
        <begin position="17"/>
        <end position="166"/>
    </location>
</feature>
<keyword evidence="6" id="KW-1185">Reference proteome</keyword>
<dbReference type="Pfam" id="PF00023">
    <property type="entry name" value="Ank"/>
    <property type="match status" value="1"/>
</dbReference>
<dbReference type="SUPFAM" id="SSF52540">
    <property type="entry name" value="P-loop containing nucleoside triphosphate hydrolases"/>
    <property type="match status" value="1"/>
</dbReference>
<evidence type="ECO:0000259" key="4">
    <source>
        <dbReference type="Pfam" id="PF20720"/>
    </source>
</evidence>
<feature type="repeat" description="ANK" evidence="3">
    <location>
        <begin position="674"/>
        <end position="706"/>
    </location>
</feature>
<proteinExistence type="predicted"/>
<dbReference type="Proteomes" id="UP000596742">
    <property type="component" value="Unassembled WGS sequence"/>
</dbReference>
<dbReference type="PANTHER" id="PTHR24198:SF193">
    <property type="match status" value="1"/>
</dbReference>
<feature type="repeat" description="ANK" evidence="3">
    <location>
        <begin position="806"/>
        <end position="838"/>
    </location>
</feature>
<reference evidence="5" key="1">
    <citation type="submission" date="2018-11" db="EMBL/GenBank/DDBJ databases">
        <authorList>
            <person name="Alioto T."/>
            <person name="Alioto T."/>
        </authorList>
    </citation>
    <scope>NUCLEOTIDE SEQUENCE</scope>
</reference>
<keyword evidence="2 3" id="KW-0040">ANK repeat</keyword>
<evidence type="ECO:0000256" key="3">
    <source>
        <dbReference type="PROSITE-ProRule" id="PRU00023"/>
    </source>
</evidence>
<feature type="repeat" description="ANK" evidence="3">
    <location>
        <begin position="740"/>
        <end position="772"/>
    </location>
</feature>
<feature type="repeat" description="ANK" evidence="3">
    <location>
        <begin position="539"/>
        <end position="571"/>
    </location>
</feature>
<dbReference type="EMBL" id="UYJE01007798">
    <property type="protein sequence ID" value="VDI58004.1"/>
    <property type="molecule type" value="Genomic_DNA"/>
</dbReference>